<accession>A0A0J9U044</accession>
<dbReference type="Proteomes" id="UP000053239">
    <property type="component" value="Unassembled WGS sequence"/>
</dbReference>
<gene>
    <name evidence="2" type="ORF">PVNG_06005</name>
</gene>
<dbReference type="EMBL" id="KQ235246">
    <property type="protein sequence ID" value="KNA01616.1"/>
    <property type="molecule type" value="Genomic_DNA"/>
</dbReference>
<dbReference type="AlphaFoldDB" id="A0A0J9U044"/>
<protein>
    <submittedName>
        <fullName evidence="2">Uncharacterized protein</fullName>
    </submittedName>
</protein>
<sequence>MAQTYHDNCEYYKKIKEMSSVYKDYEGKCSTKRDDCPEFFHKFHKENHEHILENLPCYKKMEQGRVAEAKAEDRSSDHHSGSERRPGASDGDYRSQGSEHGASHTETTTENSGIGNKVTHTVLGAAPVLLTATALYRVCTYLINISL</sequence>
<evidence type="ECO:0000313" key="3">
    <source>
        <dbReference type="Proteomes" id="UP000053239"/>
    </source>
</evidence>
<feature type="compositionally biased region" description="Polar residues" evidence="1">
    <location>
        <begin position="104"/>
        <end position="114"/>
    </location>
</feature>
<evidence type="ECO:0000256" key="1">
    <source>
        <dbReference type="SAM" id="MobiDB-lite"/>
    </source>
</evidence>
<evidence type="ECO:0000313" key="2">
    <source>
        <dbReference type="EMBL" id="KNA01616.1"/>
    </source>
</evidence>
<proteinExistence type="predicted"/>
<dbReference type="InterPro" id="IPR008780">
    <property type="entry name" value="Plasmodium_Vir"/>
</dbReference>
<feature type="region of interest" description="Disordered" evidence="1">
    <location>
        <begin position="66"/>
        <end position="115"/>
    </location>
</feature>
<reference evidence="2 3" key="1">
    <citation type="submission" date="2011-09" db="EMBL/GenBank/DDBJ databases">
        <title>The Genome Sequence of Plasmodium vivax North Korean.</title>
        <authorList>
            <consortium name="The Broad Institute Genome Sequencing Platform"/>
            <consortium name="The Broad Institute Genome Sequencing Center for Infectious Disease"/>
            <person name="Neafsey D."/>
            <person name="Carlton J."/>
            <person name="Barnwell J."/>
            <person name="Collins W."/>
            <person name="Escalante A."/>
            <person name="Mullikin J."/>
            <person name="Saul A."/>
            <person name="Guigo R."/>
            <person name="Camara F."/>
            <person name="Young S.K."/>
            <person name="Zeng Q."/>
            <person name="Gargeya S."/>
            <person name="Fitzgerald M."/>
            <person name="Haas B."/>
            <person name="Abouelleil A."/>
            <person name="Alvarado L."/>
            <person name="Arachchi H.M."/>
            <person name="Berlin A."/>
            <person name="Brown A."/>
            <person name="Chapman S.B."/>
            <person name="Chen Z."/>
            <person name="Dunbar C."/>
            <person name="Freedman E."/>
            <person name="Gearin G."/>
            <person name="Gellesch M."/>
            <person name="Goldberg J."/>
            <person name="Griggs A."/>
            <person name="Gujja S."/>
            <person name="Heiman D."/>
            <person name="Howarth C."/>
            <person name="Larson L."/>
            <person name="Lui A."/>
            <person name="MacDonald P.J.P."/>
            <person name="Montmayeur A."/>
            <person name="Murphy C."/>
            <person name="Neiman D."/>
            <person name="Pearson M."/>
            <person name="Priest M."/>
            <person name="Roberts A."/>
            <person name="Saif S."/>
            <person name="Shea T."/>
            <person name="Shenoy N."/>
            <person name="Sisk P."/>
            <person name="Stolte C."/>
            <person name="Sykes S."/>
            <person name="Wortman J."/>
            <person name="Nusbaum C."/>
            <person name="Birren B."/>
        </authorList>
    </citation>
    <scope>NUCLEOTIDE SEQUENCE [LARGE SCALE GENOMIC DNA]</scope>
    <source>
        <strain evidence="2 3">North Korean</strain>
    </source>
</reference>
<name>A0A0J9U044_PLAVI</name>
<dbReference type="Pfam" id="PF05795">
    <property type="entry name" value="Plasmodium_Vir"/>
    <property type="match status" value="1"/>
</dbReference>
<organism evidence="2 3">
    <name type="scientific">Plasmodium vivax North Korean</name>
    <dbReference type="NCBI Taxonomy" id="1035514"/>
    <lineage>
        <taxon>Eukaryota</taxon>
        <taxon>Sar</taxon>
        <taxon>Alveolata</taxon>
        <taxon>Apicomplexa</taxon>
        <taxon>Aconoidasida</taxon>
        <taxon>Haemosporida</taxon>
        <taxon>Plasmodiidae</taxon>
        <taxon>Plasmodium</taxon>
        <taxon>Plasmodium (Plasmodium)</taxon>
    </lineage>
</organism>
<feature type="compositionally biased region" description="Basic and acidic residues" evidence="1">
    <location>
        <begin position="66"/>
        <end position="93"/>
    </location>
</feature>